<name>Q2Q0C0_9ZZZZ</name>
<protein>
    <submittedName>
        <fullName evidence="1">Uncharacterized protein</fullName>
    </submittedName>
</protein>
<reference evidence="1" key="1">
    <citation type="journal article" date="2006" name="Nature">
        <title>Proteorhodopsin lateral gene transfer between marine planktonic Bacteria and Archaea.</title>
        <authorList>
            <person name="Frigaard N.U."/>
            <person name="Martinez A."/>
            <person name="Mincer T.J."/>
            <person name="DeLong E.F."/>
        </authorList>
    </citation>
    <scope>NUCLEOTIDE SEQUENCE</scope>
</reference>
<evidence type="ECO:0000313" key="1">
    <source>
        <dbReference type="EMBL" id="ABB83010.1"/>
    </source>
</evidence>
<proteinExistence type="predicted"/>
<sequence length="182" mass="20765">MLREAYTYGVPGMMTKSMTDRLAQSGHYSFHIGTPDPEMRRIASWMLTNEKDRLKIAKFIPKIWKRGGREDLKLAGLLLANMSDDELGESGWTVFLQLIQDRVSVEVFLETAEEFLRGGRQLPSDAWIRDAAAQSEVWAQLMVLMLSLDESRAKSHTTLLHGTPQGGELFERIRNRLIERVS</sequence>
<dbReference type="EMBL" id="DQ257435">
    <property type="protein sequence ID" value="ABB83010.1"/>
    <property type="molecule type" value="Genomic_DNA"/>
</dbReference>
<dbReference type="AlphaFoldDB" id="Q2Q0C0"/>
<organism evidence="1">
    <name type="scientific">uncultured organism HF10_3D09</name>
    <dbReference type="NCBI Taxonomy" id="357603"/>
    <lineage>
        <taxon>unclassified sequences</taxon>
        <taxon>environmental samples</taxon>
    </lineage>
</organism>
<accession>Q2Q0C0</accession>